<dbReference type="Proteomes" id="UP000239772">
    <property type="component" value="Unassembled WGS sequence"/>
</dbReference>
<keyword evidence="2" id="KW-1185">Reference proteome</keyword>
<proteinExistence type="predicted"/>
<protein>
    <submittedName>
        <fullName evidence="1">Uncharacterized protein</fullName>
    </submittedName>
</protein>
<accession>A0A2T1HP42</accession>
<sequence length="78" mass="8300">MPYLDARAIEIDPEGMDLLRNVIAGAAGGALAYDPAAFQKDGDVLAIAAPRPTVRRPRLWGFPSRDPVPAEAASVIWA</sequence>
<organism evidence="1 2">
    <name type="scientific">Alsobacter soli</name>
    <dbReference type="NCBI Taxonomy" id="2109933"/>
    <lineage>
        <taxon>Bacteria</taxon>
        <taxon>Pseudomonadati</taxon>
        <taxon>Pseudomonadota</taxon>
        <taxon>Alphaproteobacteria</taxon>
        <taxon>Hyphomicrobiales</taxon>
        <taxon>Alsobacteraceae</taxon>
        <taxon>Alsobacter</taxon>
    </lineage>
</organism>
<name>A0A2T1HP42_9HYPH</name>
<dbReference type="EMBL" id="PVZS01000026">
    <property type="protein sequence ID" value="PSC03387.1"/>
    <property type="molecule type" value="Genomic_DNA"/>
</dbReference>
<evidence type="ECO:0000313" key="1">
    <source>
        <dbReference type="EMBL" id="PSC03387.1"/>
    </source>
</evidence>
<dbReference type="RefSeq" id="WP_106338867.1">
    <property type="nucleotide sequence ID" value="NZ_PVZS01000026.1"/>
</dbReference>
<gene>
    <name evidence="1" type="ORF">SLNSH_19160</name>
</gene>
<dbReference type="AlphaFoldDB" id="A0A2T1HP42"/>
<evidence type="ECO:0000313" key="2">
    <source>
        <dbReference type="Proteomes" id="UP000239772"/>
    </source>
</evidence>
<reference evidence="2" key="1">
    <citation type="submission" date="2018-03" db="EMBL/GenBank/DDBJ databases">
        <authorList>
            <person name="Sun L."/>
            <person name="Liu H."/>
            <person name="Chen W."/>
            <person name="Huang K."/>
            <person name="Liu W."/>
            <person name="Gao X."/>
        </authorList>
    </citation>
    <scope>NUCLEOTIDE SEQUENCE [LARGE SCALE GENOMIC DNA]</scope>
    <source>
        <strain evidence="2">SH9</strain>
    </source>
</reference>
<comment type="caution">
    <text evidence="1">The sequence shown here is derived from an EMBL/GenBank/DDBJ whole genome shotgun (WGS) entry which is preliminary data.</text>
</comment>